<accession>A0A849BUP5</accession>
<protein>
    <submittedName>
        <fullName evidence="2">Uncharacterized protein</fullName>
    </submittedName>
</protein>
<dbReference type="Proteomes" id="UP000555552">
    <property type="component" value="Unassembled WGS sequence"/>
</dbReference>
<keyword evidence="3" id="KW-1185">Reference proteome</keyword>
<proteinExistence type="predicted"/>
<comment type="caution">
    <text evidence="2">The sequence shown here is derived from an EMBL/GenBank/DDBJ whole genome shotgun (WGS) entry which is preliminary data.</text>
</comment>
<evidence type="ECO:0000313" key="2">
    <source>
        <dbReference type="EMBL" id="NNH24667.1"/>
    </source>
</evidence>
<dbReference type="EMBL" id="JABEMA010000451">
    <property type="protein sequence ID" value="NNH24667.1"/>
    <property type="molecule type" value="Genomic_DNA"/>
</dbReference>
<feature type="region of interest" description="Disordered" evidence="1">
    <location>
        <begin position="30"/>
        <end position="52"/>
    </location>
</feature>
<dbReference type="AlphaFoldDB" id="A0A849BUP5"/>
<reference evidence="2 3" key="1">
    <citation type="submission" date="2020-05" db="EMBL/GenBank/DDBJ databases">
        <title>MicrobeNet Type strains.</title>
        <authorList>
            <person name="Nicholson A.C."/>
        </authorList>
    </citation>
    <scope>NUCLEOTIDE SEQUENCE [LARGE SCALE GENOMIC DNA]</scope>
    <source>
        <strain evidence="2 3">JCM 14547</strain>
    </source>
</reference>
<sequence>LGPRVLRLVTHLDVDDDGARRAAEVLHELLAGLPDGGGPPGASDEPRGHRQP</sequence>
<name>A0A849BUP5_9ACTN</name>
<feature type="non-terminal residue" evidence="2">
    <location>
        <position position="1"/>
    </location>
</feature>
<evidence type="ECO:0000256" key="1">
    <source>
        <dbReference type="SAM" id="MobiDB-lite"/>
    </source>
</evidence>
<gene>
    <name evidence="2" type="ORF">HLB09_16550</name>
</gene>
<organism evidence="2 3">
    <name type="scientific">Pseudokineococcus marinus</name>
    <dbReference type="NCBI Taxonomy" id="351215"/>
    <lineage>
        <taxon>Bacteria</taxon>
        <taxon>Bacillati</taxon>
        <taxon>Actinomycetota</taxon>
        <taxon>Actinomycetes</taxon>
        <taxon>Kineosporiales</taxon>
        <taxon>Kineosporiaceae</taxon>
        <taxon>Pseudokineococcus</taxon>
    </lineage>
</organism>
<evidence type="ECO:0000313" key="3">
    <source>
        <dbReference type="Proteomes" id="UP000555552"/>
    </source>
</evidence>